<dbReference type="KEGG" id="dvm:DvMF_0448"/>
<proteinExistence type="inferred from homology"/>
<keyword evidence="4" id="KW-0411">Iron-sulfur</keyword>
<dbReference type="InterPro" id="IPR009010">
    <property type="entry name" value="Asp_de-COase-like_dom_sf"/>
</dbReference>
<dbReference type="Gene3D" id="2.40.40.20">
    <property type="match status" value="1"/>
</dbReference>
<reference evidence="6" key="1">
    <citation type="submission" date="2008-10" db="EMBL/GenBank/DDBJ databases">
        <title>Complete sequence of Desulfovibrio vulgaris str. 'Miyazaki F'.</title>
        <authorList>
            <person name="Lucas S."/>
            <person name="Copeland A."/>
            <person name="Lapidus A."/>
            <person name="Glavina del Rio T."/>
            <person name="Dalin E."/>
            <person name="Tice H."/>
            <person name="Bruce D."/>
            <person name="Goodwin L."/>
            <person name="Pitluck S."/>
            <person name="Sims D."/>
            <person name="Brettin T."/>
            <person name="Detter J.C."/>
            <person name="Han C."/>
            <person name="Larimer F."/>
            <person name="Land M."/>
            <person name="Hauser L."/>
            <person name="Kyrpides N."/>
            <person name="Mikhailova N."/>
            <person name="Hazen T.C."/>
            <person name="Richardson P."/>
        </authorList>
    </citation>
    <scope>NUCLEOTIDE SEQUENCE</scope>
    <source>
        <strain evidence="6">Miyazaki F</strain>
    </source>
</reference>
<dbReference type="InterPro" id="IPR006656">
    <property type="entry name" value="Mopterin_OxRdtase"/>
</dbReference>
<dbReference type="PROSITE" id="PS51669">
    <property type="entry name" value="4FE4S_MOW_BIS_MGD"/>
    <property type="match status" value="1"/>
</dbReference>
<dbReference type="PANTHER" id="PTHR43742:SF6">
    <property type="entry name" value="OXIDOREDUCTASE YYAE-RELATED"/>
    <property type="match status" value="1"/>
</dbReference>
<dbReference type="eggNOG" id="COG0243">
    <property type="taxonomic scope" value="Bacteria"/>
</dbReference>
<dbReference type="AlphaFoldDB" id="B8DJT3"/>
<protein>
    <submittedName>
        <fullName evidence="6">Molybdopterin oxidoreductase</fullName>
    </submittedName>
</protein>
<dbReference type="InterPro" id="IPR006657">
    <property type="entry name" value="MoPterin_dinucl-bd_dom"/>
</dbReference>
<evidence type="ECO:0000259" key="5">
    <source>
        <dbReference type="PROSITE" id="PS51669"/>
    </source>
</evidence>
<accession>B8DJT3</accession>
<evidence type="ECO:0000256" key="2">
    <source>
        <dbReference type="ARBA" id="ARBA00022723"/>
    </source>
</evidence>
<dbReference type="Gene3D" id="3.40.50.740">
    <property type="match status" value="1"/>
</dbReference>
<feature type="domain" description="4Fe-4S Mo/W bis-MGD-type" evidence="5">
    <location>
        <begin position="1"/>
        <end position="66"/>
    </location>
</feature>
<keyword evidence="2" id="KW-0479">Metal-binding</keyword>
<dbReference type="PANTHER" id="PTHR43742">
    <property type="entry name" value="TRIMETHYLAMINE-N-OXIDE REDUCTASE"/>
    <property type="match status" value="1"/>
</dbReference>
<evidence type="ECO:0000256" key="4">
    <source>
        <dbReference type="ARBA" id="ARBA00023014"/>
    </source>
</evidence>
<dbReference type="InterPro" id="IPR050612">
    <property type="entry name" value="Prok_Mopterin_Oxidored"/>
</dbReference>
<dbReference type="Gene3D" id="2.20.25.90">
    <property type="entry name" value="ADC-like domains"/>
    <property type="match status" value="1"/>
</dbReference>
<dbReference type="InterPro" id="IPR006963">
    <property type="entry name" value="Mopterin_OxRdtase_4Fe-4S_dom"/>
</dbReference>
<dbReference type="SUPFAM" id="SSF50692">
    <property type="entry name" value="ADC-like"/>
    <property type="match status" value="1"/>
</dbReference>
<comment type="similarity">
    <text evidence="1">Belongs to the prokaryotic molybdopterin-containing oxidoreductase family.</text>
</comment>
<dbReference type="OrthoDB" id="9810782at2"/>
<evidence type="ECO:0000256" key="3">
    <source>
        <dbReference type="ARBA" id="ARBA00023004"/>
    </source>
</evidence>
<keyword evidence="3" id="KW-0408">Iron</keyword>
<evidence type="ECO:0000256" key="1">
    <source>
        <dbReference type="ARBA" id="ARBA00010312"/>
    </source>
</evidence>
<dbReference type="HOGENOM" id="CLU_000422_13_3_7"/>
<dbReference type="Gene3D" id="3.30.2070.10">
    <property type="entry name" value="Formate dehydrogenase/DMSO reductase"/>
    <property type="match status" value="1"/>
</dbReference>
<dbReference type="SMART" id="SM00926">
    <property type="entry name" value="Molybdop_Fe4S4"/>
    <property type="match status" value="1"/>
</dbReference>
<dbReference type="EMBL" id="CP001197">
    <property type="protein sequence ID" value="ACL07405.1"/>
    <property type="molecule type" value="Genomic_DNA"/>
</dbReference>
<gene>
    <name evidence="6" type="ordered locus">DvMF_0448</name>
</gene>
<organism evidence="6">
    <name type="scientific">Nitratidesulfovibrio vulgaris (strain DSM 19637 / Miyazaki F)</name>
    <name type="common">Desulfovibrio vulgaris</name>
    <dbReference type="NCBI Taxonomy" id="883"/>
    <lineage>
        <taxon>Bacteria</taxon>
        <taxon>Pseudomonadati</taxon>
        <taxon>Thermodesulfobacteriota</taxon>
        <taxon>Desulfovibrionia</taxon>
        <taxon>Desulfovibrionales</taxon>
        <taxon>Desulfovibrionaceae</taxon>
        <taxon>Nitratidesulfovibrio</taxon>
    </lineage>
</organism>
<dbReference type="GO" id="GO:0046872">
    <property type="term" value="F:metal ion binding"/>
    <property type="evidence" value="ECO:0007669"/>
    <property type="project" value="UniProtKB-KW"/>
</dbReference>
<dbReference type="Gene3D" id="3.40.228.10">
    <property type="entry name" value="Dimethylsulfoxide Reductase, domain 2"/>
    <property type="match status" value="1"/>
</dbReference>
<dbReference type="GO" id="GO:0016491">
    <property type="term" value="F:oxidoreductase activity"/>
    <property type="evidence" value="ECO:0007669"/>
    <property type="project" value="InterPro"/>
</dbReference>
<dbReference type="STRING" id="883.DvMF_0448"/>
<sequence>MQRLSACSLDCHGACSLVVHLPDEEASVHDDPAGGVRVSGNPDHPFTRGVVCVKGRALAARRLSPDRITTPLVRGADGALHPTTWDEALALCASKLDALRDTPESILHLRGFGYRGALAEASNYLFNSLGAARKRGSLCDGAGDAACEADFGAPDHNDSDDLANAAAIVNWGKDLARSSLHLGLMVREARKRGVPVLTISPGGDDNDAFTDARIRIRPGGDRFLAAAAIRRLMAEDAVPRAISERTRGFEHFRTMLLATSEADLLAACDASAEDLDTLCRWMRREAGNGGPTASLLGWGLQRYLRGGESVRFINALVMLSGNMGVSGGGAYYGISSGRSLDLSWSRKAGTPARTFLLSHLAQELAQADPPVRFLWVDAFNPVNQSPDAPALARAVESIDFTVVVEAFLTDTASRADVVLPCALVLEREEIFGSAYHNYIAYAAPACPMPGDVRHDFDIARGVAERLARPIPFPDREDVLRQALRSPHLEVSLEELKATGWTKAKRSSVAWEGLRFAHPDGLYHLPEALHLDGAAATVQDGASAGDYPLHLLTLLAPDYVNSQVGLPGRQPEADAAPITVQVAPECLALSALDLDRPVFVASPHGRMPVQVQTRPGIHPRTVIMPRGGWLAHGRSPNALIAPLSTDMGDSTAYYEQRVRLEN</sequence>
<dbReference type="Pfam" id="PF04879">
    <property type="entry name" value="Molybdop_Fe4S4"/>
    <property type="match status" value="1"/>
</dbReference>
<dbReference type="SUPFAM" id="SSF53706">
    <property type="entry name" value="Formate dehydrogenase/DMSO reductase, domains 1-3"/>
    <property type="match status" value="1"/>
</dbReference>
<name>B8DJT3_NITV9</name>
<evidence type="ECO:0000313" key="6">
    <source>
        <dbReference type="EMBL" id="ACL07405.1"/>
    </source>
</evidence>
<dbReference type="GO" id="GO:0051536">
    <property type="term" value="F:iron-sulfur cluster binding"/>
    <property type="evidence" value="ECO:0007669"/>
    <property type="project" value="UniProtKB-KW"/>
</dbReference>
<dbReference type="Pfam" id="PF01568">
    <property type="entry name" value="Molydop_binding"/>
    <property type="match status" value="1"/>
</dbReference>
<dbReference type="GO" id="GO:0043546">
    <property type="term" value="F:molybdopterin cofactor binding"/>
    <property type="evidence" value="ECO:0007669"/>
    <property type="project" value="InterPro"/>
</dbReference>
<dbReference type="Pfam" id="PF00384">
    <property type="entry name" value="Molybdopterin"/>
    <property type="match status" value="1"/>
</dbReference>